<dbReference type="PROSITE" id="PS51736">
    <property type="entry name" value="RECOMBINASES_3"/>
    <property type="match status" value="1"/>
</dbReference>
<keyword evidence="4" id="KW-1185">Reference proteome</keyword>
<dbReference type="PANTHER" id="PTHR30461:SF23">
    <property type="entry name" value="DNA RECOMBINASE-RELATED"/>
    <property type="match status" value="1"/>
</dbReference>
<dbReference type="InterPro" id="IPR006119">
    <property type="entry name" value="Resolv_N"/>
</dbReference>
<dbReference type="Pfam" id="PF13408">
    <property type="entry name" value="Zn_ribbon_recom"/>
    <property type="match status" value="1"/>
</dbReference>
<dbReference type="SUPFAM" id="SSF53041">
    <property type="entry name" value="Resolvase-like"/>
    <property type="match status" value="1"/>
</dbReference>
<evidence type="ECO:0000313" key="3">
    <source>
        <dbReference type="EMBL" id="MFC5001829.1"/>
    </source>
</evidence>
<dbReference type="Proteomes" id="UP001595912">
    <property type="component" value="Unassembled WGS sequence"/>
</dbReference>
<evidence type="ECO:0000313" key="4">
    <source>
        <dbReference type="Proteomes" id="UP001595912"/>
    </source>
</evidence>
<dbReference type="Gene3D" id="3.40.50.1390">
    <property type="entry name" value="Resolvase, N-terminal catalytic domain"/>
    <property type="match status" value="1"/>
</dbReference>
<proteinExistence type="predicted"/>
<reference evidence="4" key="1">
    <citation type="journal article" date="2019" name="Int. J. Syst. Evol. Microbiol.">
        <title>The Global Catalogue of Microorganisms (GCM) 10K type strain sequencing project: providing services to taxonomists for standard genome sequencing and annotation.</title>
        <authorList>
            <consortium name="The Broad Institute Genomics Platform"/>
            <consortium name="The Broad Institute Genome Sequencing Center for Infectious Disease"/>
            <person name="Wu L."/>
            <person name="Ma J."/>
        </authorList>
    </citation>
    <scope>NUCLEOTIDE SEQUENCE [LARGE SCALE GENOMIC DNA]</scope>
    <source>
        <strain evidence="4">CGMCC 4.7152</strain>
    </source>
</reference>
<dbReference type="InterPro" id="IPR036162">
    <property type="entry name" value="Resolvase-like_N_sf"/>
</dbReference>
<gene>
    <name evidence="3" type="ORF">ACFPIJ_28820</name>
</gene>
<protein>
    <submittedName>
        <fullName evidence="3">Recombinase family protein</fullName>
    </submittedName>
</protein>
<dbReference type="SMART" id="SM00857">
    <property type="entry name" value="Resolvase"/>
    <property type="match status" value="1"/>
</dbReference>
<dbReference type="InterPro" id="IPR038109">
    <property type="entry name" value="DNA_bind_recomb_sf"/>
</dbReference>
<name>A0ABV9W1A5_9ACTN</name>
<sequence length="677" mass="75162">MNGEQKITAGHRQRLAVVYLRQSSLAQVRDNTESTLRQYDLAGTAVRLGWPPARVIVIDADLGCSGRQAASRAGLQELVGRVCIGEVGIILVLEVSRLARCSADFARLLELARLADTLLADADGVYDLQEFNDRLVLGIKSTISESELHLMAGRMHAARVSVAERGRLRCRLPIGYVYDDEGDCVLDPDEQVRAAVTDVFAMFRQAGSAFGVVEAFRRRLFPRRVFGRAHAGQLRWGPLTSSRVQRMLANPTYAGAYVYGRRVDARQLQPDGTTKTVTTRRPRDQWPVLIHDHHPAYLSWSAYLDNLQILAANHTAAHARPVRESPALCQGIIRCGSCGQAMQTRYHHRSHPHGAYACDRMTSHQPTSTCRSIDAACVDAIVVDRLLSALTPAEITRTAAVADEITSRVQRRLHAAGLAVEHARYQADRAERAFSAVEPENRLVARTLETQWETRLNQLADADAALADVRAQLPVLPDSAALEHLAGDVHALWSAPTTTDRDRKRLLRTVISDVTVLPEPDRRKISIGIRWHTGATERITRSRLTAPRTPPTAMAMIRDMAPTHTNRQIAEILNTAGHHSAYNHPFNPGIVNNLRRDHNLPDPRPLQDAEITPTEAATILNISTAFIYYWSSRGYIPTRHIGPRLALTWNPAIEAECRTRAAFPPHHRSTPPRGEAL</sequence>
<dbReference type="CDD" id="cd00338">
    <property type="entry name" value="Ser_Recombinase"/>
    <property type="match status" value="1"/>
</dbReference>
<comment type="caution">
    <text evidence="3">The sequence shown here is derived from an EMBL/GenBank/DDBJ whole genome shotgun (WGS) entry which is preliminary data.</text>
</comment>
<dbReference type="RefSeq" id="WP_380119332.1">
    <property type="nucleotide sequence ID" value="NZ_JBHSIU010000039.1"/>
</dbReference>
<dbReference type="Pfam" id="PF07508">
    <property type="entry name" value="Recombinase"/>
    <property type="match status" value="1"/>
</dbReference>
<feature type="domain" description="Recombinase" evidence="2">
    <location>
        <begin position="173"/>
        <end position="316"/>
    </location>
</feature>
<dbReference type="Gene3D" id="3.90.1750.20">
    <property type="entry name" value="Putative Large Serine Recombinase, Chain B, Domain 2"/>
    <property type="match status" value="1"/>
</dbReference>
<organism evidence="3 4">
    <name type="scientific">Dactylosporangium cerinum</name>
    <dbReference type="NCBI Taxonomy" id="1434730"/>
    <lineage>
        <taxon>Bacteria</taxon>
        <taxon>Bacillati</taxon>
        <taxon>Actinomycetota</taxon>
        <taxon>Actinomycetes</taxon>
        <taxon>Micromonosporales</taxon>
        <taxon>Micromonosporaceae</taxon>
        <taxon>Dactylosporangium</taxon>
    </lineage>
</organism>
<dbReference type="PANTHER" id="PTHR30461">
    <property type="entry name" value="DNA-INVERTASE FROM LAMBDOID PROPHAGE"/>
    <property type="match status" value="1"/>
</dbReference>
<dbReference type="PROSITE" id="PS51737">
    <property type="entry name" value="RECOMBINASE_DNA_BIND"/>
    <property type="match status" value="1"/>
</dbReference>
<accession>A0ABV9W1A5</accession>
<evidence type="ECO:0000259" key="2">
    <source>
        <dbReference type="PROSITE" id="PS51737"/>
    </source>
</evidence>
<evidence type="ECO:0000259" key="1">
    <source>
        <dbReference type="PROSITE" id="PS51736"/>
    </source>
</evidence>
<feature type="domain" description="Resolvase/invertase-type recombinase catalytic" evidence="1">
    <location>
        <begin position="15"/>
        <end position="166"/>
    </location>
</feature>
<dbReference type="EMBL" id="JBHSIU010000039">
    <property type="protein sequence ID" value="MFC5001829.1"/>
    <property type="molecule type" value="Genomic_DNA"/>
</dbReference>
<dbReference type="InterPro" id="IPR050639">
    <property type="entry name" value="SSR_resolvase"/>
</dbReference>
<dbReference type="InterPro" id="IPR025827">
    <property type="entry name" value="Zn_ribbon_recom_dom"/>
</dbReference>
<dbReference type="InterPro" id="IPR011109">
    <property type="entry name" value="DNA_bind_recombinase_dom"/>
</dbReference>
<dbReference type="Pfam" id="PF00239">
    <property type="entry name" value="Resolvase"/>
    <property type="match status" value="1"/>
</dbReference>